<name>A0ACB8F1L5_9SAUR</name>
<proteinExistence type="predicted"/>
<sequence length="72" mass="8016">MWFTYLLVYFHFVLGYSSHHTGVLLLAGPVADGICTSLLVYEVDQGGGYGHPEEILGFGRRGLILSYFPHRA</sequence>
<comment type="caution">
    <text evidence="1">The sequence shown here is derived from an EMBL/GenBank/DDBJ whole genome shotgun (WGS) entry which is preliminary data.</text>
</comment>
<reference evidence="1" key="1">
    <citation type="submission" date="2021-08" db="EMBL/GenBank/DDBJ databases">
        <title>The first chromosome-level gecko genome reveals the dynamic sex chromosomes of Neotropical dwarf geckos (Sphaerodactylidae: Sphaerodactylus).</title>
        <authorList>
            <person name="Pinto B.J."/>
            <person name="Keating S.E."/>
            <person name="Gamble T."/>
        </authorList>
    </citation>
    <scope>NUCLEOTIDE SEQUENCE</scope>
    <source>
        <strain evidence="1">TG3544</strain>
    </source>
</reference>
<dbReference type="EMBL" id="CM037618">
    <property type="protein sequence ID" value="KAH7999238.1"/>
    <property type="molecule type" value="Genomic_DNA"/>
</dbReference>
<protein>
    <submittedName>
        <fullName evidence="1">Major facilitator super domain-containing protein 12</fullName>
    </submittedName>
</protein>
<evidence type="ECO:0000313" key="2">
    <source>
        <dbReference type="Proteomes" id="UP000827872"/>
    </source>
</evidence>
<gene>
    <name evidence="1" type="primary">MFSD12_2</name>
    <name evidence="1" type="ORF">K3G42_006995</name>
</gene>
<evidence type="ECO:0000313" key="1">
    <source>
        <dbReference type="EMBL" id="KAH7999238.1"/>
    </source>
</evidence>
<accession>A0ACB8F1L5</accession>
<keyword evidence="2" id="KW-1185">Reference proteome</keyword>
<dbReference type="Proteomes" id="UP000827872">
    <property type="component" value="Linkage Group LG05"/>
</dbReference>
<organism evidence="1 2">
    <name type="scientific">Sphaerodactylus townsendi</name>
    <dbReference type="NCBI Taxonomy" id="933632"/>
    <lineage>
        <taxon>Eukaryota</taxon>
        <taxon>Metazoa</taxon>
        <taxon>Chordata</taxon>
        <taxon>Craniata</taxon>
        <taxon>Vertebrata</taxon>
        <taxon>Euteleostomi</taxon>
        <taxon>Lepidosauria</taxon>
        <taxon>Squamata</taxon>
        <taxon>Bifurcata</taxon>
        <taxon>Gekkota</taxon>
        <taxon>Sphaerodactylidae</taxon>
        <taxon>Sphaerodactylus</taxon>
    </lineage>
</organism>